<dbReference type="PROSITE" id="PS51384">
    <property type="entry name" value="FAD_FR"/>
    <property type="match status" value="1"/>
</dbReference>
<dbReference type="Proteomes" id="UP000306740">
    <property type="component" value="Unassembled WGS sequence"/>
</dbReference>
<dbReference type="PANTHER" id="PTHR30157:SF0">
    <property type="entry name" value="NADPH-DEPENDENT FERRIC-CHELATE REDUCTASE"/>
    <property type="match status" value="1"/>
</dbReference>
<evidence type="ECO:0000259" key="1">
    <source>
        <dbReference type="PROSITE" id="PS51384"/>
    </source>
</evidence>
<dbReference type="OrthoDB" id="9814826at2"/>
<gene>
    <name evidence="3" type="ORF">FHE65_07560</name>
    <name evidence="2" type="ORF">FHE65_24345</name>
</gene>
<dbReference type="InterPro" id="IPR013113">
    <property type="entry name" value="SIP_FAD-bd"/>
</dbReference>
<evidence type="ECO:0000313" key="4">
    <source>
        <dbReference type="Proteomes" id="UP000306740"/>
    </source>
</evidence>
<dbReference type="GO" id="GO:0016491">
    <property type="term" value="F:oxidoreductase activity"/>
    <property type="evidence" value="ECO:0007669"/>
    <property type="project" value="InterPro"/>
</dbReference>
<evidence type="ECO:0000313" key="2">
    <source>
        <dbReference type="EMBL" id="TNC38359.1"/>
    </source>
</evidence>
<dbReference type="Pfam" id="PF08021">
    <property type="entry name" value="FAD_binding_9"/>
    <property type="match status" value="1"/>
</dbReference>
<dbReference type="InterPro" id="IPR007037">
    <property type="entry name" value="SIP_rossman_dom"/>
</dbReference>
<dbReference type="PANTHER" id="PTHR30157">
    <property type="entry name" value="FERRIC REDUCTASE, NADPH-DEPENDENT"/>
    <property type="match status" value="1"/>
</dbReference>
<dbReference type="SUPFAM" id="SSF63380">
    <property type="entry name" value="Riboflavin synthase domain-like"/>
    <property type="match status" value="1"/>
</dbReference>
<protein>
    <submittedName>
        <fullName evidence="3">Siderophore-interacting protein</fullName>
    </submittedName>
</protein>
<organism evidence="3 4">
    <name type="scientific">Mumia zhuanghuii</name>
    <dbReference type="NCBI Taxonomy" id="2585211"/>
    <lineage>
        <taxon>Bacteria</taxon>
        <taxon>Bacillati</taxon>
        <taxon>Actinomycetota</taxon>
        <taxon>Actinomycetes</taxon>
        <taxon>Propionibacteriales</taxon>
        <taxon>Nocardioidaceae</taxon>
        <taxon>Mumia</taxon>
    </lineage>
</organism>
<accession>A0A5C4MQT8</accession>
<dbReference type="EMBL" id="VDFR01000037">
    <property type="protein sequence ID" value="TNC48280.1"/>
    <property type="molecule type" value="Genomic_DNA"/>
</dbReference>
<dbReference type="InterPro" id="IPR039261">
    <property type="entry name" value="FNR_nucleotide-bd"/>
</dbReference>
<evidence type="ECO:0000313" key="3">
    <source>
        <dbReference type="EMBL" id="TNC48280.1"/>
    </source>
</evidence>
<dbReference type="Gene3D" id="2.40.30.10">
    <property type="entry name" value="Translation factors"/>
    <property type="match status" value="1"/>
</dbReference>
<dbReference type="EMBL" id="VDFR01000120">
    <property type="protein sequence ID" value="TNC38359.1"/>
    <property type="molecule type" value="Genomic_DNA"/>
</dbReference>
<dbReference type="InterPro" id="IPR017938">
    <property type="entry name" value="Riboflavin_synthase-like_b-brl"/>
</dbReference>
<dbReference type="AlphaFoldDB" id="A0A5C4MQT8"/>
<dbReference type="InterPro" id="IPR039374">
    <property type="entry name" value="SIP_fam"/>
</dbReference>
<dbReference type="Pfam" id="PF04954">
    <property type="entry name" value="SIP"/>
    <property type="match status" value="1"/>
</dbReference>
<dbReference type="InterPro" id="IPR017927">
    <property type="entry name" value="FAD-bd_FR_type"/>
</dbReference>
<sequence length="360" mass="39326">MSRRGVGIGAPSSQDGDRRLVAGRGVRSVVIWTDRGSLVSLTSRCPTEESSVTTTGTAVAAWRFFDVEVVRAIQLSRSFVRVTFRGHDLDEIADNGFDQRIKLVLPDATGGYAHVPQGSDWYGAWRSLPDEHRNPLRTYTIRYVRPGLREVDVDIVLHGTTGPAGRFAATCRPGTPAVLMGPNARHPGPHGAVEFTVPGADRPLLLVGDETAFPAIARILEDLPPETVGHVLVEVPYAEDFTELTRPAGMALSWIAREGAEHGERLVPLVRTVADQLLVDARTTPASHALEDVDVDEEVLWEVPLDDCGVPLPPTGDLYAWLAGESSVIKTLRRFLVSERGVDRRSVAFMGYWRQGRAEG</sequence>
<name>A0A5C4MQT8_9ACTN</name>
<dbReference type="Gene3D" id="3.40.50.80">
    <property type="entry name" value="Nucleotide-binding domain of ferredoxin-NADP reductase (FNR) module"/>
    <property type="match status" value="1"/>
</dbReference>
<proteinExistence type="predicted"/>
<reference evidence="3 4" key="1">
    <citation type="submission" date="2019-05" db="EMBL/GenBank/DDBJ databases">
        <title>Mumia sp. nov., isolated from the intestinal contents of plateau pika (Ochotona curzoniae) in the Qinghai-Tibet plateau of China.</title>
        <authorList>
            <person name="Tian Z."/>
        </authorList>
    </citation>
    <scope>NUCLEOTIDE SEQUENCE [LARGE SCALE GENOMIC DNA]</scope>
    <source>
        <strain evidence="4">527</strain>
        <strain evidence="3">Z527</strain>
    </source>
</reference>
<dbReference type="CDD" id="cd06193">
    <property type="entry name" value="siderophore_interacting"/>
    <property type="match status" value="1"/>
</dbReference>
<feature type="domain" description="FAD-binding FR-type" evidence="1">
    <location>
        <begin position="62"/>
        <end position="189"/>
    </location>
</feature>
<comment type="caution">
    <text evidence="3">The sequence shown here is derived from an EMBL/GenBank/DDBJ whole genome shotgun (WGS) entry which is preliminary data.</text>
</comment>